<dbReference type="EMBL" id="CP086239">
    <property type="protein sequence ID" value="WAG60924.1"/>
    <property type="molecule type" value="Genomic_DNA"/>
</dbReference>
<proteinExistence type="inferred from homology"/>
<protein>
    <submittedName>
        <fullName evidence="7">Site-specific integrase</fullName>
    </submittedName>
</protein>
<dbReference type="Pfam" id="PF00589">
    <property type="entry name" value="Phage_integrase"/>
    <property type="match status" value="1"/>
</dbReference>
<dbReference type="PANTHER" id="PTHR30349:SF41">
    <property type="entry name" value="INTEGRASE_RECOMBINASE PROTEIN MJ0367-RELATED"/>
    <property type="match status" value="1"/>
</dbReference>
<evidence type="ECO:0000259" key="6">
    <source>
        <dbReference type="PROSITE" id="PS51900"/>
    </source>
</evidence>
<evidence type="ECO:0000256" key="4">
    <source>
        <dbReference type="PROSITE-ProRule" id="PRU01248"/>
    </source>
</evidence>
<evidence type="ECO:0000259" key="5">
    <source>
        <dbReference type="PROSITE" id="PS51898"/>
    </source>
</evidence>
<dbReference type="PROSITE" id="PS51900">
    <property type="entry name" value="CB"/>
    <property type="match status" value="1"/>
</dbReference>
<dbReference type="InterPro" id="IPR044068">
    <property type="entry name" value="CB"/>
</dbReference>
<dbReference type="PANTHER" id="PTHR30349">
    <property type="entry name" value="PHAGE INTEGRASE-RELATED"/>
    <property type="match status" value="1"/>
</dbReference>
<accession>A0AA47I7Z8</accession>
<dbReference type="InterPro" id="IPR002104">
    <property type="entry name" value="Integrase_catalytic"/>
</dbReference>
<reference evidence="7" key="1">
    <citation type="submission" date="2021-11" db="EMBL/GenBank/DDBJ databases">
        <title>Clostridia strains as spoilage organisms.</title>
        <authorList>
            <person name="Wambui J."/>
            <person name="Stevens M.J.A."/>
            <person name="Stephan R."/>
        </authorList>
    </citation>
    <scope>NUCLEOTIDE SEQUENCE</scope>
    <source>
        <strain evidence="7">CF009</strain>
    </source>
</reference>
<evidence type="ECO:0000256" key="1">
    <source>
        <dbReference type="ARBA" id="ARBA00003283"/>
    </source>
</evidence>
<name>A0AA47I7Z8_9CLOT</name>
<feature type="domain" description="Tyr recombinase" evidence="5">
    <location>
        <begin position="167"/>
        <end position="355"/>
    </location>
</feature>
<dbReference type="Pfam" id="PF02899">
    <property type="entry name" value="Phage_int_SAM_1"/>
    <property type="match status" value="1"/>
</dbReference>
<dbReference type="Proteomes" id="UP001164733">
    <property type="component" value="Chromosome"/>
</dbReference>
<dbReference type="InterPro" id="IPR050090">
    <property type="entry name" value="Tyrosine_recombinase_XerCD"/>
</dbReference>
<organism evidence="7 8">
    <name type="scientific">Clostridium estertheticum</name>
    <dbReference type="NCBI Taxonomy" id="238834"/>
    <lineage>
        <taxon>Bacteria</taxon>
        <taxon>Bacillati</taxon>
        <taxon>Bacillota</taxon>
        <taxon>Clostridia</taxon>
        <taxon>Eubacteriales</taxon>
        <taxon>Clostridiaceae</taxon>
        <taxon>Clostridium</taxon>
    </lineage>
</organism>
<dbReference type="InterPro" id="IPR004107">
    <property type="entry name" value="Integrase_SAM-like_N"/>
</dbReference>
<dbReference type="GO" id="GO:0006310">
    <property type="term" value="P:DNA recombination"/>
    <property type="evidence" value="ECO:0007669"/>
    <property type="project" value="InterPro"/>
</dbReference>
<sequence length="366" mass="42857">MKVQKIYVENKPYPLYILIDDEFKVVDKVMKYIKFLDNTGKAPNTIKAYAYHLKLYFEYLKQIGKEPDRVSFEDISNFVGWLGSPTGQVNVYHIAPQEAIRAETTVNVIINAVMSFYDYLERLGVFDGTSTFYNETRSPKTYKSFLYHATKNKAQKRNIFKLKVKKKLIKVLSQEQIKTLLIACNNKRDKIILMLLYEGGLRIGEVLGLRHEDVVTWDNQIKIVHRDYNVNEAFAKSKRERVVDVSKQLMSLYTDYIIYEYDDEVGGDYVFINLRGPNYGEPLRYHSVLDLFMRLEKKTGIIVTPHMLRHTHATELIRNGWDAAYVQKRLGHANVQTTINTYVHLSNDDMKGKYQEYLQRSENRSE</sequence>
<evidence type="ECO:0000256" key="2">
    <source>
        <dbReference type="ARBA" id="ARBA00008857"/>
    </source>
</evidence>
<gene>
    <name evidence="7" type="ORF">LL038_01355</name>
</gene>
<comment type="function">
    <text evidence="1">Site-specific tyrosine recombinase, which acts by catalyzing the cutting and rejoining of the recombining DNA molecules.</text>
</comment>
<dbReference type="GO" id="GO:0015074">
    <property type="term" value="P:DNA integration"/>
    <property type="evidence" value="ECO:0007669"/>
    <property type="project" value="InterPro"/>
</dbReference>
<evidence type="ECO:0000313" key="7">
    <source>
        <dbReference type="EMBL" id="WAG60924.1"/>
    </source>
</evidence>
<feature type="domain" description="Core-binding (CB)" evidence="6">
    <location>
        <begin position="23"/>
        <end position="121"/>
    </location>
</feature>
<evidence type="ECO:0000256" key="3">
    <source>
        <dbReference type="ARBA" id="ARBA00023125"/>
    </source>
</evidence>
<keyword evidence="3 4" id="KW-0238">DNA-binding</keyword>
<dbReference type="RefSeq" id="WP_216119690.1">
    <property type="nucleotide sequence ID" value="NZ_CP086239.1"/>
</dbReference>
<dbReference type="PROSITE" id="PS51898">
    <property type="entry name" value="TYR_RECOMBINASE"/>
    <property type="match status" value="1"/>
</dbReference>
<dbReference type="AlphaFoldDB" id="A0AA47I7Z8"/>
<dbReference type="GO" id="GO:0003677">
    <property type="term" value="F:DNA binding"/>
    <property type="evidence" value="ECO:0007669"/>
    <property type="project" value="UniProtKB-UniRule"/>
</dbReference>
<comment type="similarity">
    <text evidence="2">Belongs to the 'phage' integrase family.</text>
</comment>
<evidence type="ECO:0000313" key="8">
    <source>
        <dbReference type="Proteomes" id="UP001164733"/>
    </source>
</evidence>